<dbReference type="EMBL" id="JJQN01000097">
    <property type="protein sequence ID" value="KKH59372.1"/>
    <property type="molecule type" value="Genomic_DNA"/>
</dbReference>
<proteinExistence type="predicted"/>
<evidence type="ECO:0000259" key="1">
    <source>
        <dbReference type="Pfam" id="PF04230"/>
    </source>
</evidence>
<dbReference type="PANTHER" id="PTHR36836">
    <property type="entry name" value="COLANIC ACID BIOSYNTHESIS PROTEIN WCAK"/>
    <property type="match status" value="1"/>
</dbReference>
<dbReference type="AlphaFoldDB" id="A0A0F8P8J3"/>
<evidence type="ECO:0000313" key="3">
    <source>
        <dbReference type="Proteomes" id="UP000034450"/>
    </source>
</evidence>
<dbReference type="PATRIC" id="fig|2209.85.peg.476"/>
<dbReference type="Proteomes" id="UP000034450">
    <property type="component" value="Unassembled WGS sequence"/>
</dbReference>
<accession>A0A0F8P8J3</accession>
<evidence type="ECO:0000313" key="2">
    <source>
        <dbReference type="EMBL" id="KKH59372.1"/>
    </source>
</evidence>
<comment type="caution">
    <text evidence="2">The sequence shown here is derived from an EMBL/GenBank/DDBJ whole genome shotgun (WGS) entry which is preliminary data.</text>
</comment>
<dbReference type="PANTHER" id="PTHR36836:SF1">
    <property type="entry name" value="COLANIC ACID BIOSYNTHESIS PROTEIN WCAK"/>
    <property type="match status" value="1"/>
</dbReference>
<feature type="domain" description="Polysaccharide pyruvyl transferase" evidence="1">
    <location>
        <begin position="24"/>
        <end position="345"/>
    </location>
</feature>
<dbReference type="InterPro" id="IPR007345">
    <property type="entry name" value="Polysacch_pyruvyl_Trfase"/>
</dbReference>
<reference evidence="2 3" key="1">
    <citation type="journal article" date="2015" name="ISME J.">
        <title>Genomic and phenotypic differentiation among Methanosarcina mazei populations from Columbia River sediment.</title>
        <authorList>
            <person name="Youngblut N.D."/>
            <person name="Wirth J.S."/>
            <person name="Henriksen J.R."/>
            <person name="Smith M."/>
            <person name="Simon H."/>
            <person name="Metcalf W.W."/>
            <person name="Whitaker R.J."/>
        </authorList>
    </citation>
    <scope>NUCLEOTIDE SEQUENCE [LARGE SCALE GENOMIC DNA]</scope>
    <source>
        <strain evidence="2 3">1.H.A.2.6</strain>
    </source>
</reference>
<name>A0A0F8P8J3_METMZ</name>
<gene>
    <name evidence="2" type="ORF">DU74_02220</name>
</gene>
<organism evidence="2 3">
    <name type="scientific">Methanosarcina mazei</name>
    <name type="common">Methanosarcina frisia</name>
    <dbReference type="NCBI Taxonomy" id="2209"/>
    <lineage>
        <taxon>Archaea</taxon>
        <taxon>Methanobacteriati</taxon>
        <taxon>Methanobacteriota</taxon>
        <taxon>Stenosarchaea group</taxon>
        <taxon>Methanomicrobia</taxon>
        <taxon>Methanosarcinales</taxon>
        <taxon>Methanosarcinaceae</taxon>
        <taxon>Methanosarcina</taxon>
    </lineage>
</organism>
<sequence>MHNKKKTDLKKILFVGATLSKNNGSAAMLISTAKVLKEYIPNTSYNLLSIFPELDSKKSDKYNIKVFGQKASPVTLLLDFIRSMLWKITHVNKVIGNGDLKKYFCSEMVIDLSGDSFSDNSTVLDSLICCYRILICLLLNKPVVIYAQSIGPFKTTFTRLLSRFCLNRVNLLIARDEITVDYLKQIGITNKVYFTADSAFLLNAIPYEKLKNILIKENIDINKRPIIGISASQHIYDLTQETGDSSYIPLMAKIVDYLVEKLNAQVILVPHVTNNDGIVDDRFVGGKIWELAKNKSKIELINNEYSPEILKGIIGLCDMFIGARMHANIAATSMCVPTLAIAYSHKAYGIMKTLDMEKYVLDFRTMNFNDMKSKIDDLWLNRKEVNMKLDSNVKLIKERSFYNGKLVKDLVDSLD</sequence>
<dbReference type="RefSeq" id="WP_048047614.1">
    <property type="nucleotide sequence ID" value="NZ_JJQN01000097.1"/>
</dbReference>
<protein>
    <recommendedName>
        <fullName evidence="1">Polysaccharide pyruvyl transferase domain-containing protein</fullName>
    </recommendedName>
</protein>
<dbReference type="Pfam" id="PF04230">
    <property type="entry name" value="PS_pyruv_trans"/>
    <property type="match status" value="1"/>
</dbReference>